<accession>A9HMB7</accession>
<keyword evidence="1" id="KW-0812">Transmembrane</keyword>
<dbReference type="EMBL" id="AM889285">
    <property type="protein sequence ID" value="CAP56288.1"/>
    <property type="molecule type" value="Genomic_DNA"/>
</dbReference>
<organism evidence="2 3">
    <name type="scientific">Gluconacetobacter diazotrophicus (strain ATCC 49037 / DSM 5601 / CCUG 37298 / CIP 103539 / LMG 7603 / PAl5)</name>
    <dbReference type="NCBI Taxonomy" id="272568"/>
    <lineage>
        <taxon>Bacteria</taxon>
        <taxon>Pseudomonadati</taxon>
        <taxon>Pseudomonadota</taxon>
        <taxon>Alphaproteobacteria</taxon>
        <taxon>Acetobacterales</taxon>
        <taxon>Acetobacteraceae</taxon>
        <taxon>Gluconacetobacter</taxon>
    </lineage>
</organism>
<keyword evidence="1" id="KW-0472">Membrane</keyword>
<evidence type="ECO:0000313" key="2">
    <source>
        <dbReference type="EMBL" id="CAP56288.1"/>
    </source>
</evidence>
<protein>
    <submittedName>
        <fullName evidence="2">Putative membrane protein</fullName>
    </submittedName>
</protein>
<dbReference type="Proteomes" id="UP000001176">
    <property type="component" value="Chromosome"/>
</dbReference>
<evidence type="ECO:0000256" key="1">
    <source>
        <dbReference type="SAM" id="Phobius"/>
    </source>
</evidence>
<feature type="transmembrane region" description="Helical" evidence="1">
    <location>
        <begin position="20"/>
        <end position="45"/>
    </location>
</feature>
<feature type="transmembrane region" description="Helical" evidence="1">
    <location>
        <begin position="60"/>
        <end position="82"/>
    </location>
</feature>
<dbReference type="KEGG" id="gdi:GDI2345"/>
<name>A9HMB7_GLUDA</name>
<dbReference type="AlphaFoldDB" id="A9HMB7"/>
<reference evidence="2 3" key="1">
    <citation type="journal article" date="2009" name="BMC Genomics">
        <title>Complete genome sequence of the sugarcane nitrogen-fixing endophyte Gluconacetobacter diazotrophicus Pal5.</title>
        <authorList>
            <person name="Bertalan M."/>
            <person name="Albano R."/>
            <person name="Padua V."/>
            <person name="Rouws L."/>
            <person name="Rojas C."/>
            <person name="Hemerly A."/>
            <person name="Teixeira K."/>
            <person name="Schwab S."/>
            <person name="Araujo J."/>
            <person name="Oliveira A."/>
            <person name="Franca L."/>
            <person name="Magalhaes V."/>
            <person name="Alqueres S."/>
            <person name="Cardoso A."/>
            <person name="Almeida W."/>
            <person name="Loureiro M.M."/>
            <person name="Nogueira E."/>
            <person name="Cidade D."/>
            <person name="Oliveira D."/>
            <person name="Simao T."/>
            <person name="Macedo J."/>
            <person name="Valadao A."/>
            <person name="Dreschsel M."/>
            <person name="Freitas F."/>
            <person name="Vidal M."/>
            <person name="Guedes H."/>
            <person name="Rodrigues E."/>
            <person name="Meneses C."/>
            <person name="Brioso P."/>
            <person name="Pozzer L."/>
            <person name="Figueiredo D."/>
            <person name="Montano H."/>
            <person name="Junior J."/>
            <person name="Filho G."/>
            <person name="Flores V."/>
            <person name="Ferreira B."/>
            <person name="Branco A."/>
            <person name="Gonzalez P."/>
            <person name="Guillobel H."/>
            <person name="Lemos M."/>
            <person name="Seibel L."/>
            <person name="Macedo J."/>
            <person name="Alves-Ferreira M."/>
            <person name="Sachetto-Martins G."/>
            <person name="Coelho A."/>
            <person name="Santos E."/>
            <person name="Amaral G."/>
            <person name="Neves A."/>
            <person name="Pacheco A.B."/>
            <person name="Carvalho D."/>
            <person name="Lery L."/>
            <person name="Bisch P."/>
            <person name="Rossle S.C."/>
            <person name="Urmenyi T."/>
            <person name="Kruger W.V."/>
            <person name="Martins O."/>
            <person name="Baldani J.I."/>
            <person name="Ferreira P.C."/>
        </authorList>
    </citation>
    <scope>NUCLEOTIDE SEQUENCE [LARGE SCALE GENOMIC DNA]</scope>
    <source>
        <strain evidence="3">ATCC 49037 / DSM 5601 / CCUG 37298 / CIP 103539 / LMG 7603 / PAl5</strain>
    </source>
</reference>
<keyword evidence="3" id="KW-1185">Reference proteome</keyword>
<sequence length="99" mass="11423">MEDDRMSDFPSKAWFRAKRYGYGAGLPVTWQGWALFGAFVVALSFPPMMLPQFVLARSNAWVVVPALVVFDLIATLVFLLICRRKTEGGWRWRWGDQRP</sequence>
<evidence type="ECO:0000313" key="3">
    <source>
        <dbReference type="Proteomes" id="UP000001176"/>
    </source>
</evidence>
<proteinExistence type="predicted"/>
<gene>
    <name evidence="2" type="ordered locus">GDI2345</name>
</gene>
<keyword evidence="1" id="KW-1133">Transmembrane helix</keyword>